<proteinExistence type="predicted"/>
<feature type="transmembrane region" description="Helical" evidence="6">
    <location>
        <begin position="290"/>
        <end position="311"/>
    </location>
</feature>
<feature type="transmembrane region" description="Helical" evidence="6">
    <location>
        <begin position="19"/>
        <end position="39"/>
    </location>
</feature>
<evidence type="ECO:0000313" key="8">
    <source>
        <dbReference type="EMBL" id="NXH39890.1"/>
    </source>
</evidence>
<keyword evidence="9" id="KW-1185">Reference proteome</keyword>
<feature type="transmembrane region" description="Helical" evidence="6">
    <location>
        <begin position="59"/>
        <end position="79"/>
    </location>
</feature>
<keyword evidence="4 6" id="KW-1133">Transmembrane helix</keyword>
<evidence type="ECO:0000259" key="7">
    <source>
        <dbReference type="PROSITE" id="PS50850"/>
    </source>
</evidence>
<dbReference type="AlphaFoldDB" id="A0A7K9JQB0"/>
<feature type="transmembrane region" description="Helical" evidence="6">
    <location>
        <begin position="86"/>
        <end position="105"/>
    </location>
</feature>
<dbReference type="InterPro" id="IPR011701">
    <property type="entry name" value="MFS"/>
</dbReference>
<feature type="transmembrane region" description="Helical" evidence="6">
    <location>
        <begin position="213"/>
        <end position="239"/>
    </location>
</feature>
<comment type="subcellular location">
    <subcellularLocation>
        <location evidence="1">Membrane</location>
        <topology evidence="1">Multi-pass membrane protein</topology>
    </subcellularLocation>
</comment>
<evidence type="ECO:0000256" key="6">
    <source>
        <dbReference type="SAM" id="Phobius"/>
    </source>
</evidence>
<comment type="caution">
    <text evidence="8">The sequence shown here is derived from an EMBL/GenBank/DDBJ whole genome shotgun (WGS) entry which is preliminary data.</text>
</comment>
<dbReference type="InterPro" id="IPR036259">
    <property type="entry name" value="MFS_trans_sf"/>
</dbReference>
<dbReference type="InterPro" id="IPR020846">
    <property type="entry name" value="MFS_dom"/>
</dbReference>
<feature type="domain" description="Major facilitator superfamily (MFS) profile" evidence="7">
    <location>
        <begin position="21"/>
        <end position="403"/>
    </location>
</feature>
<feature type="transmembrane region" description="Helical" evidence="6">
    <location>
        <begin position="355"/>
        <end position="379"/>
    </location>
</feature>
<feature type="transmembrane region" description="Helical" evidence="6">
    <location>
        <begin position="259"/>
        <end position="278"/>
    </location>
</feature>
<feature type="transmembrane region" description="Helical" evidence="6">
    <location>
        <begin position="148"/>
        <end position="169"/>
    </location>
</feature>
<dbReference type="PANTHER" id="PTHR23506:SF26">
    <property type="entry name" value="MFS-TYPE TRANSPORTER SLC18B1"/>
    <property type="match status" value="1"/>
</dbReference>
<evidence type="ECO:0000256" key="3">
    <source>
        <dbReference type="ARBA" id="ARBA00022692"/>
    </source>
</evidence>
<dbReference type="EMBL" id="VWZP01002160">
    <property type="protein sequence ID" value="NXH39890.1"/>
    <property type="molecule type" value="Genomic_DNA"/>
</dbReference>
<organism evidence="8 9">
    <name type="scientific">Dicaeum eximium</name>
    <dbReference type="NCBI Taxonomy" id="667154"/>
    <lineage>
        <taxon>Eukaryota</taxon>
        <taxon>Metazoa</taxon>
        <taxon>Chordata</taxon>
        <taxon>Craniata</taxon>
        <taxon>Vertebrata</taxon>
        <taxon>Euteleostomi</taxon>
        <taxon>Archelosauria</taxon>
        <taxon>Archosauria</taxon>
        <taxon>Dinosauria</taxon>
        <taxon>Saurischia</taxon>
        <taxon>Theropoda</taxon>
        <taxon>Coelurosauria</taxon>
        <taxon>Aves</taxon>
        <taxon>Neognathae</taxon>
        <taxon>Neoaves</taxon>
        <taxon>Telluraves</taxon>
        <taxon>Australaves</taxon>
        <taxon>Passeriformes</taxon>
        <taxon>Passeroidea</taxon>
        <taxon>Dicaeidae</taxon>
        <taxon>Dicaeum</taxon>
    </lineage>
</organism>
<evidence type="ECO:0000256" key="2">
    <source>
        <dbReference type="ARBA" id="ARBA00022448"/>
    </source>
</evidence>
<evidence type="ECO:0000256" key="1">
    <source>
        <dbReference type="ARBA" id="ARBA00004141"/>
    </source>
</evidence>
<protein>
    <submittedName>
        <fullName evidence="8">S18B1 protein</fullName>
    </submittedName>
</protein>
<dbReference type="Proteomes" id="UP000523279">
    <property type="component" value="Unassembled WGS sequence"/>
</dbReference>
<feature type="transmembrane region" description="Helical" evidence="6">
    <location>
        <begin position="317"/>
        <end position="343"/>
    </location>
</feature>
<name>A0A7K9JQB0_9PASE</name>
<dbReference type="GO" id="GO:0016020">
    <property type="term" value="C:membrane"/>
    <property type="evidence" value="ECO:0007669"/>
    <property type="project" value="UniProtKB-SubCell"/>
</dbReference>
<dbReference type="GO" id="GO:0022857">
    <property type="term" value="F:transmembrane transporter activity"/>
    <property type="evidence" value="ECO:0007669"/>
    <property type="project" value="InterPro"/>
</dbReference>
<dbReference type="Gene3D" id="1.20.1250.20">
    <property type="entry name" value="MFS general substrate transporter like domains"/>
    <property type="match status" value="2"/>
</dbReference>
<keyword evidence="2" id="KW-0813">Transport</keyword>
<dbReference type="SUPFAM" id="SSF103473">
    <property type="entry name" value="MFS general substrate transporter"/>
    <property type="match status" value="1"/>
</dbReference>
<evidence type="ECO:0000256" key="4">
    <source>
        <dbReference type="ARBA" id="ARBA00022989"/>
    </source>
</evidence>
<feature type="transmembrane region" description="Helical" evidence="6">
    <location>
        <begin position="111"/>
        <end position="141"/>
    </location>
</feature>
<dbReference type="Pfam" id="PF07690">
    <property type="entry name" value="MFS_1"/>
    <property type="match status" value="1"/>
</dbReference>
<sequence length="403" mass="43439">DGVSEAVGEESRRLTREQLFTLVSAASINFSSMLCYSILGPFFPSEAQKKGASNTIVGLIFGCYALFNFLASLILGNYLSQIGAKFMFVAGMFVSGCVIILFGMLDKVPSGPMFIGFCFLVRAMDAISFAAAITASFSILAKAFPTNIATVLGSLEIFTGLGLVLGPPLGGFLYQSFGYEVPFIVLGCIVLALVPMNMCILPKYDSTPKKESFWKLILLPKVLILCLTIFSLSACLGFMDPTMSLFILKKFKLPAGYVGLVFLGLALSYSLSSPLLGLVSDKLPYIRKWLLIFGDLMTAVCLFMLGPAPVLHIESQLWMFVLVLVLIGFSLGMSAIPVFPEILQCAYENGFEEGLSLLGLVSGLFNAMWSLGAFVGPILGGFLNDELGFEWAAAIQGGWPLLS</sequence>
<feature type="non-terminal residue" evidence="8">
    <location>
        <position position="403"/>
    </location>
</feature>
<dbReference type="PANTHER" id="PTHR23506">
    <property type="entry name" value="GH10249P"/>
    <property type="match status" value="1"/>
</dbReference>
<dbReference type="PROSITE" id="PS50850">
    <property type="entry name" value="MFS"/>
    <property type="match status" value="1"/>
</dbReference>
<keyword evidence="5 6" id="KW-0472">Membrane</keyword>
<feature type="non-terminal residue" evidence="8">
    <location>
        <position position="1"/>
    </location>
</feature>
<evidence type="ECO:0000256" key="5">
    <source>
        <dbReference type="ARBA" id="ARBA00023136"/>
    </source>
</evidence>
<dbReference type="InterPro" id="IPR050930">
    <property type="entry name" value="MFS_Vesicular_Transporter"/>
</dbReference>
<evidence type="ECO:0000313" key="9">
    <source>
        <dbReference type="Proteomes" id="UP000523279"/>
    </source>
</evidence>
<reference evidence="8 9" key="1">
    <citation type="submission" date="2019-09" db="EMBL/GenBank/DDBJ databases">
        <title>Bird 10,000 Genomes (B10K) Project - Family phase.</title>
        <authorList>
            <person name="Zhang G."/>
        </authorList>
    </citation>
    <scope>NUCLEOTIDE SEQUENCE [LARGE SCALE GENOMIC DNA]</scope>
    <source>
        <strain evidence="8">B10K-DU-001-34</strain>
        <tissue evidence="8">Muscle</tissue>
    </source>
</reference>
<feature type="transmembrane region" description="Helical" evidence="6">
    <location>
        <begin position="181"/>
        <end position="201"/>
    </location>
</feature>
<gene>
    <name evidence="8" type="primary">Slc18b1</name>
    <name evidence="8" type="ORF">DICEXI_R12502</name>
</gene>
<keyword evidence="3 6" id="KW-0812">Transmembrane</keyword>
<accession>A0A7K9JQB0</accession>